<dbReference type="RefSeq" id="WP_201684899.1">
    <property type="nucleotide sequence ID" value="NZ_JAEQNA010000006.1"/>
</dbReference>
<keyword evidence="2" id="KW-0862">Zinc</keyword>
<dbReference type="InterPro" id="IPR016154">
    <property type="entry name" value="Heat_shock_Hsp33_C"/>
</dbReference>
<evidence type="ECO:0000313" key="7">
    <source>
        <dbReference type="Proteomes" id="UP000613011"/>
    </source>
</evidence>
<dbReference type="InterPro" id="IPR023212">
    <property type="entry name" value="Hsp33_helix_hairpin_bin_dom_sf"/>
</dbReference>
<dbReference type="Gene3D" id="1.10.287.480">
    <property type="entry name" value="helix hairpin bin"/>
    <property type="match status" value="1"/>
</dbReference>
<dbReference type="PANTHER" id="PTHR30111">
    <property type="entry name" value="33 KDA CHAPERONIN"/>
    <property type="match status" value="1"/>
</dbReference>
<keyword evidence="5" id="KW-0676">Redox-active center</keyword>
<sequence>MSELHKFLFDGLPVRGMIVRLTDAWTEVLRRREAHPWAPPVTRLLGEMAAAGALMQSNIKFNGALILQIFGDGPVKVAVAEVQHDLSLRVTAKVVGDVTHDALLSDLVNVRNQGRCAITLDPRDKLPGQQPYQGVVPLHGDQREKIERLSEVLEHYMLQSEQLDTRLVLAADEHVAAGLLIQRLPIEGEGNLAGSLVSKANEDEIGVNEDFNRIATLAASLTREELLTLDVETILRRLFWEEQVLRFPAMTPKFHCTCSRERVAGMIRGLGREEADSIIAERGEIEVGCDFCGRQYHFDAVDAAQLFAPPGDQPPVTSSVQ</sequence>
<evidence type="ECO:0000313" key="6">
    <source>
        <dbReference type="EMBL" id="MBL0421817.1"/>
    </source>
</evidence>
<keyword evidence="4" id="KW-0143">Chaperone</keyword>
<dbReference type="PANTHER" id="PTHR30111:SF1">
    <property type="entry name" value="33 KDA CHAPERONIN"/>
    <property type="match status" value="1"/>
</dbReference>
<dbReference type="GO" id="GO:0042026">
    <property type="term" value="P:protein refolding"/>
    <property type="evidence" value="ECO:0007669"/>
    <property type="project" value="TreeGrafter"/>
</dbReference>
<dbReference type="InterPro" id="IPR000397">
    <property type="entry name" value="Heat_shock_Hsp33"/>
</dbReference>
<organism evidence="6 7">
    <name type="scientific">Ramlibacter aurantiacus</name>
    <dbReference type="NCBI Taxonomy" id="2801330"/>
    <lineage>
        <taxon>Bacteria</taxon>
        <taxon>Pseudomonadati</taxon>
        <taxon>Pseudomonadota</taxon>
        <taxon>Betaproteobacteria</taxon>
        <taxon>Burkholderiales</taxon>
        <taxon>Comamonadaceae</taxon>
        <taxon>Ramlibacter</taxon>
    </lineage>
</organism>
<dbReference type="Gene3D" id="3.90.1280.10">
    <property type="entry name" value="HSP33 redox switch-like"/>
    <property type="match status" value="1"/>
</dbReference>
<evidence type="ECO:0000256" key="2">
    <source>
        <dbReference type="ARBA" id="ARBA00022833"/>
    </source>
</evidence>
<dbReference type="GO" id="GO:0005737">
    <property type="term" value="C:cytoplasm"/>
    <property type="evidence" value="ECO:0007669"/>
    <property type="project" value="InterPro"/>
</dbReference>
<dbReference type="Pfam" id="PF01430">
    <property type="entry name" value="HSP33"/>
    <property type="match status" value="1"/>
</dbReference>
<dbReference type="SUPFAM" id="SSF118352">
    <property type="entry name" value="HSP33 redox switch-like"/>
    <property type="match status" value="1"/>
</dbReference>
<dbReference type="AlphaFoldDB" id="A0A936ZL48"/>
<dbReference type="EMBL" id="JAEQNA010000006">
    <property type="protein sequence ID" value="MBL0421817.1"/>
    <property type="molecule type" value="Genomic_DNA"/>
</dbReference>
<dbReference type="GO" id="GO:0044183">
    <property type="term" value="F:protein folding chaperone"/>
    <property type="evidence" value="ECO:0007669"/>
    <property type="project" value="TreeGrafter"/>
</dbReference>
<dbReference type="SUPFAM" id="SSF64397">
    <property type="entry name" value="Hsp33 domain"/>
    <property type="match status" value="1"/>
</dbReference>
<evidence type="ECO:0000256" key="1">
    <source>
        <dbReference type="ARBA" id="ARBA00022490"/>
    </source>
</evidence>
<dbReference type="Gene3D" id="3.55.30.10">
    <property type="entry name" value="Hsp33 domain"/>
    <property type="match status" value="1"/>
</dbReference>
<evidence type="ECO:0000256" key="3">
    <source>
        <dbReference type="ARBA" id="ARBA00023157"/>
    </source>
</evidence>
<evidence type="ECO:0000256" key="5">
    <source>
        <dbReference type="ARBA" id="ARBA00023284"/>
    </source>
</evidence>
<accession>A0A936ZL48</accession>
<gene>
    <name evidence="6" type="ORF">JI739_15820</name>
</gene>
<keyword evidence="7" id="KW-1185">Reference proteome</keyword>
<dbReference type="GO" id="GO:0051082">
    <property type="term" value="F:unfolded protein binding"/>
    <property type="evidence" value="ECO:0007669"/>
    <property type="project" value="InterPro"/>
</dbReference>
<reference evidence="6" key="1">
    <citation type="submission" date="2021-01" db="EMBL/GenBank/DDBJ databases">
        <title>Ramlibacter sp. strain AW1 16S ribosomal RNA gene Genome sequencing and assembly.</title>
        <authorList>
            <person name="Kang M."/>
        </authorList>
    </citation>
    <scope>NUCLEOTIDE SEQUENCE</scope>
    <source>
        <strain evidence="6">AW1</strain>
    </source>
</reference>
<name>A0A936ZL48_9BURK</name>
<keyword evidence="3" id="KW-1015">Disulfide bond</keyword>
<dbReference type="Proteomes" id="UP000613011">
    <property type="component" value="Unassembled WGS sequence"/>
</dbReference>
<evidence type="ECO:0000256" key="4">
    <source>
        <dbReference type="ARBA" id="ARBA00023186"/>
    </source>
</evidence>
<dbReference type="CDD" id="cd00498">
    <property type="entry name" value="Hsp33"/>
    <property type="match status" value="1"/>
</dbReference>
<comment type="caution">
    <text evidence="6">The sequence shown here is derived from an EMBL/GenBank/DDBJ whole genome shotgun (WGS) entry which is preliminary data.</text>
</comment>
<dbReference type="InterPro" id="IPR016153">
    <property type="entry name" value="Heat_shock_Hsp33_N"/>
</dbReference>
<protein>
    <submittedName>
        <fullName evidence="6">Hsp33 family molecular chaperone HslO</fullName>
    </submittedName>
</protein>
<keyword evidence="1" id="KW-0963">Cytoplasm</keyword>
<proteinExistence type="predicted"/>
<dbReference type="PIRSF" id="PIRSF005261">
    <property type="entry name" value="Heat_shock_Hsp33"/>
    <property type="match status" value="1"/>
</dbReference>